<feature type="domain" description="CCHC-type" evidence="3">
    <location>
        <begin position="103"/>
        <end position="118"/>
    </location>
</feature>
<name>A0A6C0JBU1_9ZZZZ</name>
<evidence type="ECO:0000259" key="3">
    <source>
        <dbReference type="PROSITE" id="PS50158"/>
    </source>
</evidence>
<reference evidence="4" key="1">
    <citation type="journal article" date="2020" name="Nature">
        <title>Giant virus diversity and host interactions through global metagenomics.</title>
        <authorList>
            <person name="Schulz F."/>
            <person name="Roux S."/>
            <person name="Paez-Espino D."/>
            <person name="Jungbluth S."/>
            <person name="Walsh D.A."/>
            <person name="Denef V.J."/>
            <person name="McMahon K.D."/>
            <person name="Konstantinidis K.T."/>
            <person name="Eloe-Fadrosh E.A."/>
            <person name="Kyrpides N.C."/>
            <person name="Woyke T."/>
        </authorList>
    </citation>
    <scope>NUCLEOTIDE SEQUENCE</scope>
    <source>
        <strain evidence="4">GVMAG-M-3300025880-75</strain>
    </source>
</reference>
<dbReference type="InterPro" id="IPR013087">
    <property type="entry name" value="Znf_C2H2_type"/>
</dbReference>
<proteinExistence type="predicted"/>
<evidence type="ECO:0008006" key="5">
    <source>
        <dbReference type="Google" id="ProtNLM"/>
    </source>
</evidence>
<dbReference type="GO" id="GO:0003676">
    <property type="term" value="F:nucleic acid binding"/>
    <property type="evidence" value="ECO:0007669"/>
    <property type="project" value="InterPro"/>
</dbReference>
<dbReference type="InterPro" id="IPR036875">
    <property type="entry name" value="Znf_CCHC_sf"/>
</dbReference>
<dbReference type="InterPro" id="IPR000305">
    <property type="entry name" value="GIY-YIG_endonuc"/>
</dbReference>
<organism evidence="4">
    <name type="scientific">viral metagenome</name>
    <dbReference type="NCBI Taxonomy" id="1070528"/>
    <lineage>
        <taxon>unclassified sequences</taxon>
        <taxon>metagenomes</taxon>
        <taxon>organismal metagenomes</taxon>
    </lineage>
</organism>
<dbReference type="SUPFAM" id="SSF57756">
    <property type="entry name" value="Retrovirus zinc finger-like domains"/>
    <property type="match status" value="2"/>
</dbReference>
<dbReference type="Gene3D" id="3.40.1440.10">
    <property type="entry name" value="GIY-YIG endonuclease"/>
    <property type="match status" value="1"/>
</dbReference>
<accession>A0A6C0JBU1</accession>
<dbReference type="Pfam" id="PF01541">
    <property type="entry name" value="GIY-YIG"/>
    <property type="match status" value="1"/>
</dbReference>
<dbReference type="InterPro" id="IPR035901">
    <property type="entry name" value="GIY-YIG_endonuc_sf"/>
</dbReference>
<dbReference type="InterPro" id="IPR001878">
    <property type="entry name" value="Znf_CCHC"/>
</dbReference>
<feature type="domain" description="C2H2-type" evidence="2">
    <location>
        <begin position="175"/>
        <end position="202"/>
    </location>
</feature>
<evidence type="ECO:0000256" key="1">
    <source>
        <dbReference type="SAM" id="MobiDB-lite"/>
    </source>
</evidence>
<evidence type="ECO:0000313" key="4">
    <source>
        <dbReference type="EMBL" id="QHU02291.1"/>
    </source>
</evidence>
<dbReference type="CDD" id="cd00719">
    <property type="entry name" value="GIY-YIG_SF"/>
    <property type="match status" value="1"/>
</dbReference>
<dbReference type="AlphaFoldDB" id="A0A6C0JBU1"/>
<dbReference type="PROSITE" id="PS50157">
    <property type="entry name" value="ZINC_FINGER_C2H2_2"/>
    <property type="match status" value="1"/>
</dbReference>
<sequence>MVFIYILKLAQNKFYVGKTDKPKVRLDSHFKNDGCVWTKKYKPIQILGLFADCDDFDEDKYTLKYMSKYGVDNVRGGSFCQTTLSRENINTVERMISGSNDCCHFCGKKGHFIGNCSNKKAKQKYSKQNKYFLQLSKDYESTDEVEWDDGSDENGSDDDGSDDDDSDDEVEEQSWVCSYCNKSFDTKKGAQFHENVHCKAKKTMKNDALSSADQDEWYEESTNYAGHRDGTFGNQYGDWRPIKKQKNSSRKDDCHKCGRKGHYASKCYAKKHINGHYLK</sequence>
<dbReference type="PROSITE" id="PS50158">
    <property type="entry name" value="ZF_CCHC"/>
    <property type="match status" value="2"/>
</dbReference>
<dbReference type="SMART" id="SM00343">
    <property type="entry name" value="ZnF_C2HC"/>
    <property type="match status" value="2"/>
</dbReference>
<feature type="region of interest" description="Disordered" evidence="1">
    <location>
        <begin position="142"/>
        <end position="168"/>
    </location>
</feature>
<feature type="domain" description="CCHC-type" evidence="3">
    <location>
        <begin position="254"/>
        <end position="267"/>
    </location>
</feature>
<dbReference type="GO" id="GO:0008270">
    <property type="term" value="F:zinc ion binding"/>
    <property type="evidence" value="ECO:0007669"/>
    <property type="project" value="InterPro"/>
</dbReference>
<protein>
    <recommendedName>
        <fullName evidence="5">CCHC-type domain-containing protein</fullName>
    </recommendedName>
</protein>
<evidence type="ECO:0000259" key="2">
    <source>
        <dbReference type="PROSITE" id="PS50157"/>
    </source>
</evidence>
<dbReference type="EMBL" id="MN740355">
    <property type="protein sequence ID" value="QHU02291.1"/>
    <property type="molecule type" value="Genomic_DNA"/>
</dbReference>
<dbReference type="PROSITE" id="PS00028">
    <property type="entry name" value="ZINC_FINGER_C2H2_1"/>
    <property type="match status" value="1"/>
</dbReference>